<comment type="caution">
    <text evidence="2">The sequence shown here is derived from an EMBL/GenBank/DDBJ whole genome shotgun (WGS) entry which is preliminary data.</text>
</comment>
<evidence type="ECO:0000256" key="1">
    <source>
        <dbReference type="SAM" id="Phobius"/>
    </source>
</evidence>
<keyword evidence="1" id="KW-0812">Transmembrane</keyword>
<gene>
    <name evidence="2" type="ORF">NPE20_09825</name>
</gene>
<keyword evidence="1" id="KW-0472">Membrane</keyword>
<keyword evidence="1" id="KW-1133">Transmembrane helix</keyword>
<dbReference type="RefSeq" id="WP_256538437.1">
    <property type="nucleotide sequence ID" value="NZ_JANHOH010000001.1"/>
</dbReference>
<feature type="transmembrane region" description="Helical" evidence="1">
    <location>
        <begin position="38"/>
        <end position="61"/>
    </location>
</feature>
<organism evidence="2 3">
    <name type="scientific">Mucilaginibacter aquariorum</name>
    <dbReference type="NCBI Taxonomy" id="2967225"/>
    <lineage>
        <taxon>Bacteria</taxon>
        <taxon>Pseudomonadati</taxon>
        <taxon>Bacteroidota</taxon>
        <taxon>Sphingobacteriia</taxon>
        <taxon>Sphingobacteriales</taxon>
        <taxon>Sphingobacteriaceae</taxon>
        <taxon>Mucilaginibacter</taxon>
    </lineage>
</organism>
<dbReference type="Proteomes" id="UP001204376">
    <property type="component" value="Unassembled WGS sequence"/>
</dbReference>
<keyword evidence="3" id="KW-1185">Reference proteome</keyword>
<dbReference type="EMBL" id="JANHOH010000001">
    <property type="protein sequence ID" value="MCQ6958258.1"/>
    <property type="molecule type" value="Genomic_DNA"/>
</dbReference>
<protein>
    <recommendedName>
        <fullName evidence="4">Gliding motility protein GldL</fullName>
    </recommendedName>
</protein>
<feature type="transmembrane region" description="Helical" evidence="1">
    <location>
        <begin position="12"/>
        <end position="32"/>
    </location>
</feature>
<sequence length="62" mass="6624">MESSTQKANAEGHYILLTIAVIIGIVGVYLRFADFKYASAAANIILVIGVIVTLKAVFAILK</sequence>
<evidence type="ECO:0008006" key="4">
    <source>
        <dbReference type="Google" id="ProtNLM"/>
    </source>
</evidence>
<evidence type="ECO:0000313" key="2">
    <source>
        <dbReference type="EMBL" id="MCQ6958258.1"/>
    </source>
</evidence>
<accession>A0ABT1T1B9</accession>
<proteinExistence type="predicted"/>
<reference evidence="2 3" key="1">
    <citation type="submission" date="2022-07" db="EMBL/GenBank/DDBJ databases">
        <title>Mucilaginibacter sp. JC4.</title>
        <authorList>
            <person name="Le V."/>
            <person name="Ko S.-R."/>
            <person name="Ahn C.-Y."/>
            <person name="Oh H.-M."/>
        </authorList>
    </citation>
    <scope>NUCLEOTIDE SEQUENCE [LARGE SCALE GENOMIC DNA]</scope>
    <source>
        <strain evidence="2 3">JC4</strain>
    </source>
</reference>
<evidence type="ECO:0000313" key="3">
    <source>
        <dbReference type="Proteomes" id="UP001204376"/>
    </source>
</evidence>
<name>A0ABT1T1B9_9SPHI</name>